<proteinExistence type="predicted"/>
<dbReference type="InterPro" id="IPR015943">
    <property type="entry name" value="WD40/YVTN_repeat-like_dom_sf"/>
</dbReference>
<name>A0A9J7BS05_9BACT</name>
<dbReference type="PROSITE" id="PS51257">
    <property type="entry name" value="PROKAR_LIPOPROTEIN"/>
    <property type="match status" value="1"/>
</dbReference>
<evidence type="ECO:0000313" key="2">
    <source>
        <dbReference type="EMBL" id="UWZ83829.1"/>
    </source>
</evidence>
<evidence type="ECO:0000313" key="3">
    <source>
        <dbReference type="Proteomes" id="UP001059380"/>
    </source>
</evidence>
<reference evidence="2" key="1">
    <citation type="submission" date="2021-04" db="EMBL/GenBank/DDBJ databases">
        <title>Phylogenetic analysis of Acidobacteriaceae.</title>
        <authorList>
            <person name="Qiu L."/>
            <person name="Zhang Q."/>
        </authorList>
    </citation>
    <scope>NUCLEOTIDE SEQUENCE</scope>
    <source>
        <strain evidence="2">DSM 25168</strain>
    </source>
</reference>
<dbReference type="RefSeq" id="WP_260793281.1">
    <property type="nucleotide sequence ID" value="NZ_CP093313.1"/>
</dbReference>
<keyword evidence="1" id="KW-0732">Signal</keyword>
<dbReference type="AlphaFoldDB" id="A0A9J7BS05"/>
<dbReference type="KEGG" id="orp:MOP44_25115"/>
<sequence>MRIGSVALVLSSAVALSLLTSCSSVTLGSNQGGGSSPIPEKKTPVITWATPAAITNPAPLTSAQLNASADVAGTFAYSPAAGTVLSAGTQTISTIFTPTDAADYRTVTATVSLVVNPAPVDPGGGGSACNSGRSNGVASFVYVSTGDQQDTNYQIYGFAVGEDSSLTAVPGSQFATEGVAPLGTVGRGSNLFGADSYKIYSYAIHSDGCISEVSSLVAGQPAGTGIAGQPIYSGPTSLFFDPKYEDLYSSVFVPSEEGYYASFSFDGNTGQVAPINATATNPASEYPLTIASNDRYAVSATCYYRVGPQISEFKREDNGALKYVGSGLFPEPAVGSHYCPQGVAADRSNHIVIQVRPYTDCGGPFCDPSGPWQFAIYTVDDAGTLSTNSTWKNMANNGFPVTQNGVTFGFSPDGKYFEANDGAEIQLFAWDGENSVLTPMGKISGGSSCTSSDCSGPQFGSIAWDGERIYAVLGDRLLVYLLKPSGVESAPGSPYAVPHAASVSVVTPMAN</sequence>
<keyword evidence="3" id="KW-1185">Reference proteome</keyword>
<dbReference type="Gene3D" id="2.130.10.10">
    <property type="entry name" value="YVTN repeat-like/Quinoprotein amine dehydrogenase"/>
    <property type="match status" value="1"/>
</dbReference>
<dbReference type="Proteomes" id="UP001059380">
    <property type="component" value="Chromosome"/>
</dbReference>
<feature type="chain" id="PRO_5039896993" evidence="1">
    <location>
        <begin position="27"/>
        <end position="511"/>
    </location>
</feature>
<gene>
    <name evidence="2" type="ORF">MOP44_25115</name>
</gene>
<feature type="signal peptide" evidence="1">
    <location>
        <begin position="1"/>
        <end position="26"/>
    </location>
</feature>
<protein>
    <submittedName>
        <fullName evidence="2">Uncharacterized protein</fullName>
    </submittedName>
</protein>
<dbReference type="EMBL" id="CP093313">
    <property type="protein sequence ID" value="UWZ83829.1"/>
    <property type="molecule type" value="Genomic_DNA"/>
</dbReference>
<organism evidence="2 3">
    <name type="scientific">Occallatibacter riparius</name>
    <dbReference type="NCBI Taxonomy" id="1002689"/>
    <lineage>
        <taxon>Bacteria</taxon>
        <taxon>Pseudomonadati</taxon>
        <taxon>Acidobacteriota</taxon>
        <taxon>Terriglobia</taxon>
        <taxon>Terriglobales</taxon>
        <taxon>Acidobacteriaceae</taxon>
        <taxon>Occallatibacter</taxon>
    </lineage>
</organism>
<accession>A0A9J7BS05</accession>
<evidence type="ECO:0000256" key="1">
    <source>
        <dbReference type="SAM" id="SignalP"/>
    </source>
</evidence>